<accession>A0A2P7B443</accession>
<protein>
    <submittedName>
        <fullName evidence="1">Uncharacterized protein</fullName>
    </submittedName>
</protein>
<evidence type="ECO:0000313" key="2">
    <source>
        <dbReference type="Proteomes" id="UP000241444"/>
    </source>
</evidence>
<sequence length="199" mass="22114">MSNNRPSRTDGMADWFLDSEKCMHFREQHFHRSQGLPAPGLAAVGNSIQGKFQLPMGVRGRPKTFRAIEDAQREINLARQGHVLISKGVTAVGTEGSETRAFSRISSACRAMYREEGWESFNDDNPDLIEEELVREHGSGRTALFNAQPISVYAVSGSHAATFSVVTLTTQQISAPMCYPMPEIARCRCQASRRLQALR</sequence>
<dbReference type="EMBL" id="PGGO01000039">
    <property type="protein sequence ID" value="PSH61218.1"/>
    <property type="molecule type" value="Genomic_DNA"/>
</dbReference>
<gene>
    <name evidence="1" type="ORF">CU102_27210</name>
</gene>
<name>A0A2P7B443_9HYPH</name>
<organism evidence="1 2">
    <name type="scientific">Phyllobacterium brassicacearum</name>
    <dbReference type="NCBI Taxonomy" id="314235"/>
    <lineage>
        <taxon>Bacteria</taxon>
        <taxon>Pseudomonadati</taxon>
        <taxon>Pseudomonadota</taxon>
        <taxon>Alphaproteobacteria</taxon>
        <taxon>Hyphomicrobiales</taxon>
        <taxon>Phyllobacteriaceae</taxon>
        <taxon>Phyllobacterium</taxon>
    </lineage>
</organism>
<keyword evidence="2" id="KW-1185">Reference proteome</keyword>
<proteinExistence type="predicted"/>
<dbReference type="Proteomes" id="UP000241444">
    <property type="component" value="Unassembled WGS sequence"/>
</dbReference>
<reference evidence="2" key="1">
    <citation type="submission" date="2017-11" db="EMBL/GenBank/DDBJ databases">
        <authorList>
            <person name="Kuznetsova I."/>
            <person name="Sazanova A."/>
            <person name="Chirak E."/>
            <person name="Safronova V."/>
            <person name="Willems A."/>
        </authorList>
    </citation>
    <scope>NUCLEOTIDE SEQUENCE [LARGE SCALE GENOMIC DNA]</scope>
    <source>
        <strain evidence="2">STM 196</strain>
    </source>
</reference>
<evidence type="ECO:0000313" key="1">
    <source>
        <dbReference type="EMBL" id="PSH61218.1"/>
    </source>
</evidence>
<dbReference type="AlphaFoldDB" id="A0A2P7B443"/>
<comment type="caution">
    <text evidence="1">The sequence shown here is derived from an EMBL/GenBank/DDBJ whole genome shotgun (WGS) entry which is preliminary data.</text>
</comment>